<dbReference type="GO" id="GO:0008168">
    <property type="term" value="F:methyltransferase activity"/>
    <property type="evidence" value="ECO:0007669"/>
    <property type="project" value="UniProtKB-KW"/>
</dbReference>
<dbReference type="PANTHER" id="PTHR12714">
    <property type="entry name" value="PROTEIN-S ISOPRENYLCYSTEINE O-METHYLTRANSFERASE"/>
    <property type="match status" value="1"/>
</dbReference>
<name>A0A3N1PCY3_9GAMM</name>
<sequence length="145" mass="16232">MKGPGIPFVPPLILIAGFGIGLGLDQLYPTPLKPLAWLLIGFGLLLSLWAVATLLLAKTPVMPGKAPTQLVVKGPYRFSRNPLYLGLAIAYLGLALWLASPFALVMLPVTLYMLWLLVIRSEEKYLAEKFGQQYQDYKARVRRWY</sequence>
<evidence type="ECO:0000256" key="4">
    <source>
        <dbReference type="ARBA" id="ARBA00023136"/>
    </source>
</evidence>
<dbReference type="AlphaFoldDB" id="A0A3N1PCY3"/>
<feature type="transmembrane region" description="Helical" evidence="5">
    <location>
        <begin position="88"/>
        <end position="119"/>
    </location>
</feature>
<evidence type="ECO:0000256" key="3">
    <source>
        <dbReference type="ARBA" id="ARBA00022989"/>
    </source>
</evidence>
<dbReference type="InterPro" id="IPR007318">
    <property type="entry name" value="Phopholipid_MeTrfase"/>
</dbReference>
<dbReference type="GO" id="GO:0032259">
    <property type="term" value="P:methylation"/>
    <property type="evidence" value="ECO:0007669"/>
    <property type="project" value="UniProtKB-KW"/>
</dbReference>
<dbReference type="PANTHER" id="PTHR12714:SF24">
    <property type="entry name" value="SLR1182 PROTEIN"/>
    <property type="match status" value="1"/>
</dbReference>
<evidence type="ECO:0000313" key="6">
    <source>
        <dbReference type="EMBL" id="ROQ29814.1"/>
    </source>
</evidence>
<comment type="caution">
    <text evidence="6">The sequence shown here is derived from an EMBL/GenBank/DDBJ whole genome shotgun (WGS) entry which is preliminary data.</text>
</comment>
<keyword evidence="6" id="KW-0808">Transferase</keyword>
<dbReference type="STRING" id="584787.GCA_001247655_03116"/>
<dbReference type="RefSeq" id="WP_123420714.1">
    <property type="nucleotide sequence ID" value="NZ_JBLXEP010000005.1"/>
</dbReference>
<proteinExistence type="predicted"/>
<keyword evidence="7" id="KW-1185">Reference proteome</keyword>
<accession>A0A3N1PCY3</accession>
<keyword evidence="4 5" id="KW-0472">Membrane</keyword>
<reference evidence="6 7" key="1">
    <citation type="submission" date="2018-11" db="EMBL/GenBank/DDBJ databases">
        <title>Genomic Encyclopedia of Type Strains, Phase IV (KMG-IV): sequencing the most valuable type-strain genomes for metagenomic binning, comparative biology and taxonomic classification.</title>
        <authorList>
            <person name="Goeker M."/>
        </authorList>
    </citation>
    <scope>NUCLEOTIDE SEQUENCE [LARGE SCALE GENOMIC DNA]</scope>
    <source>
        <strain evidence="6 7">DSM 21945</strain>
    </source>
</reference>
<dbReference type="EMBL" id="RJUL01000002">
    <property type="protein sequence ID" value="ROQ29814.1"/>
    <property type="molecule type" value="Genomic_DNA"/>
</dbReference>
<organism evidence="6 7">
    <name type="scientific">Gallaecimonas pentaromativorans</name>
    <dbReference type="NCBI Taxonomy" id="584787"/>
    <lineage>
        <taxon>Bacteria</taxon>
        <taxon>Pseudomonadati</taxon>
        <taxon>Pseudomonadota</taxon>
        <taxon>Gammaproteobacteria</taxon>
        <taxon>Enterobacterales</taxon>
        <taxon>Gallaecimonadaceae</taxon>
        <taxon>Gallaecimonas</taxon>
    </lineage>
</organism>
<comment type="subcellular location">
    <subcellularLocation>
        <location evidence="1">Endomembrane system</location>
        <topology evidence="1">Multi-pass membrane protein</topology>
    </subcellularLocation>
</comment>
<dbReference type="Gene3D" id="1.20.120.1630">
    <property type="match status" value="1"/>
</dbReference>
<keyword evidence="2 5" id="KW-0812">Transmembrane</keyword>
<feature type="transmembrane region" description="Helical" evidence="5">
    <location>
        <begin position="6"/>
        <end position="24"/>
    </location>
</feature>
<feature type="transmembrane region" description="Helical" evidence="5">
    <location>
        <begin position="36"/>
        <end position="57"/>
    </location>
</feature>
<gene>
    <name evidence="6" type="ORF">EDC28_102186</name>
</gene>
<dbReference type="GO" id="GO:0012505">
    <property type="term" value="C:endomembrane system"/>
    <property type="evidence" value="ECO:0007669"/>
    <property type="project" value="UniProtKB-SubCell"/>
</dbReference>
<keyword evidence="3 5" id="KW-1133">Transmembrane helix</keyword>
<keyword evidence="6" id="KW-0489">Methyltransferase</keyword>
<dbReference type="Pfam" id="PF04191">
    <property type="entry name" value="PEMT"/>
    <property type="match status" value="1"/>
</dbReference>
<evidence type="ECO:0000256" key="1">
    <source>
        <dbReference type="ARBA" id="ARBA00004127"/>
    </source>
</evidence>
<evidence type="ECO:0000313" key="7">
    <source>
        <dbReference type="Proteomes" id="UP000268033"/>
    </source>
</evidence>
<evidence type="ECO:0000256" key="5">
    <source>
        <dbReference type="SAM" id="Phobius"/>
    </source>
</evidence>
<dbReference type="Proteomes" id="UP000268033">
    <property type="component" value="Unassembled WGS sequence"/>
</dbReference>
<protein>
    <submittedName>
        <fullName evidence="6">Protein-S-isoprenylcysteine O-methyltransferase Ste14</fullName>
    </submittedName>
</protein>
<evidence type="ECO:0000256" key="2">
    <source>
        <dbReference type="ARBA" id="ARBA00022692"/>
    </source>
</evidence>